<proteinExistence type="predicted"/>
<evidence type="ECO:0000313" key="1">
    <source>
        <dbReference type="EMBL" id="PRP98553.1"/>
    </source>
</evidence>
<dbReference type="Proteomes" id="UP000238823">
    <property type="component" value="Unassembled WGS sequence"/>
</dbReference>
<dbReference type="EMBL" id="PVNL01000124">
    <property type="protein sequence ID" value="PRP98553.1"/>
    <property type="molecule type" value="Genomic_DNA"/>
</dbReference>
<protein>
    <submittedName>
        <fullName evidence="1">Uncharacterized protein</fullName>
    </submittedName>
</protein>
<evidence type="ECO:0000313" key="2">
    <source>
        <dbReference type="Proteomes" id="UP000238823"/>
    </source>
</evidence>
<reference evidence="1 2" key="1">
    <citation type="submission" date="2018-03" db="EMBL/GenBank/DDBJ databases">
        <title>Draft Genome Sequences of the Obligatory Marine Myxobacteria Enhygromyxa salina SWB007.</title>
        <authorList>
            <person name="Poehlein A."/>
            <person name="Moghaddam J.A."/>
            <person name="Harms H."/>
            <person name="Alanjari M."/>
            <person name="Koenig G.M."/>
            <person name="Daniel R."/>
            <person name="Schaeberle T.F."/>
        </authorList>
    </citation>
    <scope>NUCLEOTIDE SEQUENCE [LARGE SCALE GENOMIC DNA]</scope>
    <source>
        <strain evidence="1 2">SWB007</strain>
    </source>
</reference>
<accession>A0A2S9Y0C6</accession>
<dbReference type="AlphaFoldDB" id="A0A2S9Y0C6"/>
<name>A0A2S9Y0C6_9BACT</name>
<comment type="caution">
    <text evidence="1">The sequence shown here is derived from an EMBL/GenBank/DDBJ whole genome shotgun (WGS) entry which is preliminary data.</text>
</comment>
<sequence>MSDSQPDDEECIFSATRDSSHCNRLVVAVVREA</sequence>
<gene>
    <name evidence="1" type="ORF">ENSA7_64960</name>
</gene>
<organism evidence="1 2">
    <name type="scientific">Enhygromyxa salina</name>
    <dbReference type="NCBI Taxonomy" id="215803"/>
    <lineage>
        <taxon>Bacteria</taxon>
        <taxon>Pseudomonadati</taxon>
        <taxon>Myxococcota</taxon>
        <taxon>Polyangia</taxon>
        <taxon>Nannocystales</taxon>
        <taxon>Nannocystaceae</taxon>
        <taxon>Enhygromyxa</taxon>
    </lineage>
</organism>